<dbReference type="GO" id="GO:0005829">
    <property type="term" value="C:cytosol"/>
    <property type="evidence" value="ECO:0007669"/>
    <property type="project" value="TreeGrafter"/>
</dbReference>
<dbReference type="SUPFAM" id="SSF51182">
    <property type="entry name" value="RmlC-like cupins"/>
    <property type="match status" value="1"/>
</dbReference>
<dbReference type="PROSITE" id="PS50943">
    <property type="entry name" value="HTH_CROC1"/>
    <property type="match status" value="1"/>
</dbReference>
<dbReference type="GO" id="GO:0003700">
    <property type="term" value="F:DNA-binding transcription factor activity"/>
    <property type="evidence" value="ECO:0007669"/>
    <property type="project" value="TreeGrafter"/>
</dbReference>
<dbReference type="InterPro" id="IPR013096">
    <property type="entry name" value="Cupin_2"/>
</dbReference>
<dbReference type="PANTHER" id="PTHR46797:SF2">
    <property type="entry name" value="TRANSCRIPTIONAL REGULATOR"/>
    <property type="match status" value="1"/>
</dbReference>
<sequence length="188" mass="20612">MIKTLIGKKLKATRLGKGFTIQELTNLSGVSANMISRIERGLTVPSVKILMKLASALGMSIGYFVEEAEKSSTAIFTKKGQGEPIFFYKDKHQISSLTQGLRDPSFTVLHDVLEAGCNSGGGHMVHTGEEFVMVLDGRLEFTIQNDRYILESGDSLSFKASLPHHWCNLENGPTEVLWVVSPAPNISQ</sequence>
<reference evidence="3 4" key="1">
    <citation type="journal article" date="2017" name="Genome Announc.">
        <title>Complete Genome Sequences of Two Acetylene-Fermenting Pelobacter acetylenicus Strains.</title>
        <authorList>
            <person name="Sutton J.M."/>
            <person name="Baesman S.M."/>
            <person name="Fierst J.L."/>
            <person name="Poret-Peterson A.T."/>
            <person name="Oremland R.S."/>
            <person name="Dunlap D.S."/>
            <person name="Akob D.M."/>
        </authorList>
    </citation>
    <scope>NUCLEOTIDE SEQUENCE [LARGE SCALE GENOMIC DNA]</scope>
    <source>
        <strain evidence="3 4">DSM 3247</strain>
    </source>
</reference>
<gene>
    <name evidence="3" type="ORF">A7E75_11985</name>
</gene>
<dbReference type="PANTHER" id="PTHR46797">
    <property type="entry name" value="HTH-TYPE TRANSCRIPTIONAL REGULATOR"/>
    <property type="match status" value="1"/>
</dbReference>
<organism evidence="3 4">
    <name type="scientific">Syntrophotalea acetylenica</name>
    <name type="common">Pelobacter acetylenicus</name>
    <dbReference type="NCBI Taxonomy" id="29542"/>
    <lineage>
        <taxon>Bacteria</taxon>
        <taxon>Pseudomonadati</taxon>
        <taxon>Thermodesulfobacteriota</taxon>
        <taxon>Desulfuromonadia</taxon>
        <taxon>Desulfuromonadales</taxon>
        <taxon>Syntrophotaleaceae</taxon>
        <taxon>Syntrophotalea</taxon>
    </lineage>
</organism>
<dbReference type="Gene3D" id="1.10.260.40">
    <property type="entry name" value="lambda repressor-like DNA-binding domains"/>
    <property type="match status" value="1"/>
</dbReference>
<name>A0A1L3GK72_SYNAC</name>
<evidence type="ECO:0000313" key="4">
    <source>
        <dbReference type="Proteomes" id="UP000182264"/>
    </source>
</evidence>
<dbReference type="CDD" id="cd02209">
    <property type="entry name" value="cupin_XRE_C"/>
    <property type="match status" value="1"/>
</dbReference>
<dbReference type="SUPFAM" id="SSF47413">
    <property type="entry name" value="lambda repressor-like DNA-binding domains"/>
    <property type="match status" value="1"/>
</dbReference>
<dbReference type="Pfam" id="PF07883">
    <property type="entry name" value="Cupin_2"/>
    <property type="match status" value="1"/>
</dbReference>
<keyword evidence="4" id="KW-1185">Reference proteome</keyword>
<dbReference type="GO" id="GO:0003677">
    <property type="term" value="F:DNA binding"/>
    <property type="evidence" value="ECO:0007669"/>
    <property type="project" value="UniProtKB-KW"/>
</dbReference>
<dbReference type="OrthoDB" id="9805356at2"/>
<dbReference type="InterPro" id="IPR050807">
    <property type="entry name" value="TransReg_Diox_bact_type"/>
</dbReference>
<evidence type="ECO:0000313" key="3">
    <source>
        <dbReference type="EMBL" id="APG26336.1"/>
    </source>
</evidence>
<dbReference type="Gene3D" id="2.60.120.10">
    <property type="entry name" value="Jelly Rolls"/>
    <property type="match status" value="1"/>
</dbReference>
<evidence type="ECO:0000256" key="1">
    <source>
        <dbReference type="ARBA" id="ARBA00023125"/>
    </source>
</evidence>
<proteinExistence type="predicted"/>
<dbReference type="CDD" id="cd00093">
    <property type="entry name" value="HTH_XRE"/>
    <property type="match status" value="1"/>
</dbReference>
<dbReference type="Pfam" id="PF01381">
    <property type="entry name" value="HTH_3"/>
    <property type="match status" value="1"/>
</dbReference>
<dbReference type="InterPro" id="IPR011051">
    <property type="entry name" value="RmlC_Cupin_sf"/>
</dbReference>
<dbReference type="KEGG" id="pace:A6070_06020"/>
<keyword evidence="1" id="KW-0238">DNA-binding</keyword>
<accession>A0A1L3GK72</accession>
<dbReference type="EMBL" id="CP015518">
    <property type="protein sequence ID" value="APG26336.1"/>
    <property type="molecule type" value="Genomic_DNA"/>
</dbReference>
<dbReference type="SMART" id="SM00530">
    <property type="entry name" value="HTH_XRE"/>
    <property type="match status" value="1"/>
</dbReference>
<dbReference type="AlphaFoldDB" id="A0A1L3GK72"/>
<dbReference type="STRING" id="29542.A6070_06020"/>
<protein>
    <submittedName>
        <fullName evidence="3">XRE family transcriptional regulator</fullName>
    </submittedName>
</protein>
<dbReference type="RefSeq" id="WP_072288163.1">
    <property type="nucleotide sequence ID" value="NZ_CP015455.1"/>
</dbReference>
<evidence type="ECO:0000259" key="2">
    <source>
        <dbReference type="PROSITE" id="PS50943"/>
    </source>
</evidence>
<dbReference type="Proteomes" id="UP000182264">
    <property type="component" value="Chromosome"/>
</dbReference>
<dbReference type="InterPro" id="IPR001387">
    <property type="entry name" value="Cro/C1-type_HTH"/>
</dbReference>
<dbReference type="InterPro" id="IPR010982">
    <property type="entry name" value="Lambda_DNA-bd_dom_sf"/>
</dbReference>
<dbReference type="InterPro" id="IPR014710">
    <property type="entry name" value="RmlC-like_jellyroll"/>
</dbReference>
<feature type="domain" description="HTH cro/C1-type" evidence="2">
    <location>
        <begin position="10"/>
        <end position="64"/>
    </location>
</feature>